<organism evidence="2 4">
    <name type="scientific">Morococcus cerebrosus</name>
    <dbReference type="NCBI Taxonomy" id="1056807"/>
    <lineage>
        <taxon>Bacteria</taxon>
        <taxon>Pseudomonadati</taxon>
        <taxon>Pseudomonadota</taxon>
        <taxon>Betaproteobacteria</taxon>
        <taxon>Neisseriales</taxon>
        <taxon>Neisseriaceae</taxon>
        <taxon>Morococcus</taxon>
    </lineage>
</organism>
<proteinExistence type="predicted"/>
<dbReference type="Gene3D" id="3.40.50.10610">
    <property type="entry name" value="ABC-type transport auxiliary lipoprotein component"/>
    <property type="match status" value="1"/>
</dbReference>
<evidence type="ECO:0000313" key="5">
    <source>
        <dbReference type="Proteomes" id="UP000829504"/>
    </source>
</evidence>
<gene>
    <name evidence="2" type="ORF">MCC93_07580</name>
    <name evidence="3" type="ORF">MON37_01650</name>
</gene>
<keyword evidence="1" id="KW-0732">Signal</keyword>
<reference evidence="3 5" key="2">
    <citation type="submission" date="2022-03" db="EMBL/GenBank/DDBJ databases">
        <title>Genome sequencing of Morococcus cerebrosus.</title>
        <authorList>
            <person name="Baek M.-G."/>
            <person name="Yi H."/>
        </authorList>
    </citation>
    <scope>NUCLEOTIDE SEQUENCE [LARGE SCALE GENOMIC DNA]</scope>
    <source>
        <strain evidence="3 5">CIP 81.93</strain>
    </source>
</reference>
<dbReference type="InterPro" id="IPR008517">
    <property type="entry name" value="GNA1162-like"/>
</dbReference>
<feature type="chain" id="PRO_5002151042" evidence="1">
    <location>
        <begin position="25"/>
        <end position="223"/>
    </location>
</feature>
<protein>
    <submittedName>
        <fullName evidence="3">DUF799 domain-containing protein</fullName>
    </submittedName>
</protein>
<dbReference type="EMBL" id="JUFZ01000030">
    <property type="protein sequence ID" value="KIC10187.1"/>
    <property type="molecule type" value="Genomic_DNA"/>
</dbReference>
<dbReference type="Pfam" id="PF05643">
    <property type="entry name" value="GNA1162-like"/>
    <property type="match status" value="1"/>
</dbReference>
<sequence>MSSLKTALFASATAIILSACSATAPQPFDYSAFRESKPRSILVLPPLNESPEVKASAGMLASSTQPLAESGYYVFPVAAVAETFKQNGLDNAHDIHQVSLEKLNRIFGADAVLYIKINQYGTSYQLIQSDTRVTAEAKLVDAKTGKELWHGSATASSTENNNTAGQGLLGAMLSAIVQQIASSVGDKGFDIAQVAGTRLLSASATNGIMYGPYSPHYEAQPGK</sequence>
<dbReference type="EMBL" id="CP094242">
    <property type="protein sequence ID" value="UNV87673.1"/>
    <property type="molecule type" value="Genomic_DNA"/>
</dbReference>
<dbReference type="Proteomes" id="UP000031390">
    <property type="component" value="Unassembled WGS sequence"/>
</dbReference>
<keyword evidence="5" id="KW-1185">Reference proteome</keyword>
<accession>A0A0C1H810</accession>
<dbReference type="PROSITE" id="PS51257">
    <property type="entry name" value="PROKAR_LIPOPROTEIN"/>
    <property type="match status" value="1"/>
</dbReference>
<evidence type="ECO:0000256" key="1">
    <source>
        <dbReference type="SAM" id="SignalP"/>
    </source>
</evidence>
<dbReference type="Proteomes" id="UP000829504">
    <property type="component" value="Chromosome"/>
</dbReference>
<dbReference type="PATRIC" id="fig|1056807.3.peg.729"/>
<reference evidence="2 4" key="1">
    <citation type="submission" date="2014-12" db="EMBL/GenBank/DDBJ databases">
        <title>Genome sequence of Morococcus cerebrosus.</title>
        <authorList>
            <person name="Shin S.-K."/>
            <person name="Yi H."/>
        </authorList>
    </citation>
    <scope>NUCLEOTIDE SEQUENCE [LARGE SCALE GENOMIC DNA]</scope>
    <source>
        <strain evidence="2 4">CIP 81.93</strain>
    </source>
</reference>
<evidence type="ECO:0000313" key="2">
    <source>
        <dbReference type="EMBL" id="KIC10187.1"/>
    </source>
</evidence>
<dbReference type="AlphaFoldDB" id="A0A0C1H810"/>
<evidence type="ECO:0000313" key="3">
    <source>
        <dbReference type="EMBL" id="UNV87673.1"/>
    </source>
</evidence>
<feature type="signal peptide" evidence="1">
    <location>
        <begin position="1"/>
        <end position="24"/>
    </location>
</feature>
<name>A0A0C1H810_9NEIS</name>
<evidence type="ECO:0000313" key="4">
    <source>
        <dbReference type="Proteomes" id="UP000031390"/>
    </source>
</evidence>